<organism evidence="1">
    <name type="scientific">Desulfacinum infernum</name>
    <dbReference type="NCBI Taxonomy" id="35837"/>
    <lineage>
        <taxon>Bacteria</taxon>
        <taxon>Pseudomonadati</taxon>
        <taxon>Thermodesulfobacteriota</taxon>
        <taxon>Syntrophobacteria</taxon>
        <taxon>Syntrophobacterales</taxon>
        <taxon>Syntrophobacteraceae</taxon>
        <taxon>Desulfacinum</taxon>
    </lineage>
</organism>
<dbReference type="EMBL" id="DSTK01000021">
    <property type="protein sequence ID" value="HFK97062.1"/>
    <property type="molecule type" value="Genomic_DNA"/>
</dbReference>
<evidence type="ECO:0000313" key="1">
    <source>
        <dbReference type="EMBL" id="HFK97062.1"/>
    </source>
</evidence>
<accession>A0A832A3M5</accession>
<dbReference type="AlphaFoldDB" id="A0A832A3M5"/>
<protein>
    <submittedName>
        <fullName evidence="1">Uncharacterized protein</fullName>
    </submittedName>
</protein>
<name>A0A832A3M5_9BACT</name>
<reference evidence="1" key="1">
    <citation type="journal article" date="2020" name="mSystems">
        <title>Genome- and Community-Level Interaction Insights into Carbon Utilization and Element Cycling Functions of Hydrothermarchaeota in Hydrothermal Sediment.</title>
        <authorList>
            <person name="Zhou Z."/>
            <person name="Liu Y."/>
            <person name="Xu W."/>
            <person name="Pan J."/>
            <person name="Luo Z.H."/>
            <person name="Li M."/>
        </authorList>
    </citation>
    <scope>NUCLEOTIDE SEQUENCE [LARGE SCALE GENOMIC DNA]</scope>
    <source>
        <strain evidence="1">SpSt-456</strain>
    </source>
</reference>
<sequence>MNRITVKSQVQLTQSTKEPLAQGKPVAQITGKAPVGQIVGVVSKERVVNQSPEIRKMRQIQGDSLRLQNQIVGDLPALLQEVSSVASDLAKLPGGGLVAAEHKQCIQRATAQFDGEIPQMSRNLHSLKPKPGAQSLNTRPESCGSCDEARCLDCCRNLYPIDAAQGSPLHAQQERRQMLCISHCVIIYEACRKSSSQADLLGMGMDILKGVSESRTDTTRKLSSI</sequence>
<proteinExistence type="predicted"/>
<gene>
    <name evidence="1" type="ORF">ENS06_07020</name>
</gene>
<comment type="caution">
    <text evidence="1">The sequence shown here is derived from an EMBL/GenBank/DDBJ whole genome shotgun (WGS) entry which is preliminary data.</text>
</comment>